<name>A0ABR4E741_9PEZI</name>
<comment type="caution">
    <text evidence="1">The sequence shown here is derived from an EMBL/GenBank/DDBJ whole genome shotgun (WGS) entry which is preliminary data.</text>
</comment>
<evidence type="ECO:0000313" key="1">
    <source>
        <dbReference type="EMBL" id="KAL2278222.1"/>
    </source>
</evidence>
<proteinExistence type="predicted"/>
<sequence>MGQGHALTFSLPDCCRSRVGSRNLGMIMVAVPRLSSMFPVSVTSSRTIRSMNAIRQSRQFHLLHRRLVDRFPVQRLPDFSPQRLHQVPVHRQVKDHLRQQIGRGVDRREGEHQLRQCWVILASQPPVLALEPVQRVAGLGLAAETHAGFLLSECLTSRELLVDDLPRPTLLGPQEPALRYNVVCQGPQPARIGLERHVCQHNCHGKPDDNVDPLAVVARFGPHEDQGAQACDKRQAYTTPDHDVVPFFPVADGILHRLRALGRQRRSQAWQRACQVLLCHHLDDPVVLAQHPDGLEAREGAVHALDLEQREVETLVALDLLRILWRQDHNLGPLELRRQQAEGPAVVLLHPLERHVPAVCVIFAAGTKCGQLEPALGVEEGDWLSICLGCLGICRDDGGEQHENESGGEGGNRTVQEYRKNGRVGGRSQVGTVPRSIETRCQRHHVESVSRKCQCFKYKMLSLQQGGKVTMDIRTVLDILRLSRDLV</sequence>
<protein>
    <submittedName>
        <fullName evidence="1">Uncharacterized protein</fullName>
    </submittedName>
</protein>
<keyword evidence="2" id="KW-1185">Reference proteome</keyword>
<reference evidence="1 2" key="1">
    <citation type="submission" date="2024-03" db="EMBL/GenBank/DDBJ databases">
        <title>A high-quality draft genome sequence of Diaporthe vaccinii, a causative agent of upright dieback and viscid rot disease in cranberry plants.</title>
        <authorList>
            <person name="Sarrasin M."/>
            <person name="Lang B.F."/>
            <person name="Burger G."/>
        </authorList>
    </citation>
    <scope>NUCLEOTIDE SEQUENCE [LARGE SCALE GENOMIC DNA]</scope>
    <source>
        <strain evidence="1 2">IS7</strain>
    </source>
</reference>
<gene>
    <name evidence="1" type="ORF">FJTKL_14635</name>
</gene>
<organism evidence="1 2">
    <name type="scientific">Diaporthe vaccinii</name>
    <dbReference type="NCBI Taxonomy" id="105482"/>
    <lineage>
        <taxon>Eukaryota</taxon>
        <taxon>Fungi</taxon>
        <taxon>Dikarya</taxon>
        <taxon>Ascomycota</taxon>
        <taxon>Pezizomycotina</taxon>
        <taxon>Sordariomycetes</taxon>
        <taxon>Sordariomycetidae</taxon>
        <taxon>Diaporthales</taxon>
        <taxon>Diaporthaceae</taxon>
        <taxon>Diaporthe</taxon>
        <taxon>Diaporthe eres species complex</taxon>
    </lineage>
</organism>
<dbReference type="EMBL" id="JBAWTH010000089">
    <property type="protein sequence ID" value="KAL2278222.1"/>
    <property type="molecule type" value="Genomic_DNA"/>
</dbReference>
<evidence type="ECO:0000313" key="2">
    <source>
        <dbReference type="Proteomes" id="UP001600888"/>
    </source>
</evidence>
<dbReference type="Proteomes" id="UP001600888">
    <property type="component" value="Unassembled WGS sequence"/>
</dbReference>
<accession>A0ABR4E741</accession>